<dbReference type="CDD" id="cd01450">
    <property type="entry name" value="vWFA_subfamily_ECM"/>
    <property type="match status" value="2"/>
</dbReference>
<comment type="subcellular location">
    <subcellularLocation>
        <location evidence="1">Membrane</location>
        <topology evidence="1">Single-pass membrane protein</topology>
    </subcellularLocation>
    <subcellularLocation>
        <location evidence="2">Secreted</location>
    </subcellularLocation>
</comment>
<dbReference type="InterPro" id="IPR052065">
    <property type="entry name" value="Compl_asym_regulator"/>
</dbReference>
<dbReference type="InterPro" id="IPR002035">
    <property type="entry name" value="VWF_A"/>
</dbReference>
<feature type="domain" description="VWFA" evidence="10">
    <location>
        <begin position="391"/>
        <end position="569"/>
    </location>
</feature>
<evidence type="ECO:0000256" key="4">
    <source>
        <dbReference type="ARBA" id="ARBA00022692"/>
    </source>
</evidence>
<keyword evidence="9" id="KW-1015">Disulfide bond</keyword>
<keyword evidence="5" id="KW-0732">Signal</keyword>
<evidence type="ECO:0000256" key="5">
    <source>
        <dbReference type="ARBA" id="ARBA00022729"/>
    </source>
</evidence>
<evidence type="ECO:0000256" key="8">
    <source>
        <dbReference type="ARBA" id="ARBA00023136"/>
    </source>
</evidence>
<evidence type="ECO:0000256" key="7">
    <source>
        <dbReference type="ARBA" id="ARBA00022989"/>
    </source>
</evidence>
<dbReference type="SUPFAM" id="SSF53300">
    <property type="entry name" value="vWA-like"/>
    <property type="match status" value="2"/>
</dbReference>
<dbReference type="Gene3D" id="2.20.100.10">
    <property type="entry name" value="Thrombospondin type-1 (TSP1) repeat"/>
    <property type="match status" value="3"/>
</dbReference>
<sequence>MVINGGYTPWSEWTECSVTCGAGRKSRSRNCTNPEPMGGGENCDDIGPAEDQQECNLPECDQSVNGGYTRWTTWTKCSKTCGEGTQIRFRTCTNPPPNSDGKTCDVIGAPQETMKCNARKCRRQVAPCSQGLDLGILIDRSLSIRKGNLERLLKVFMPRFLKRFSISKRRTNIGVIMYDKAAEVVAPFNGPNSRSKRKAISFVKSLHSGVYFQTRTDKGLISAYKELFKRKAGDRGRKQNVLLTFTDGRAWPKRRIKPFSETVPRLMQRKRCHMVAVGYGLPSKLNVSQLQEIGGDNVIPVPRPSQIRRFVRKIKQTVCQVDGGYSPWTMWSICSATCGVGVKSRSRVCNSPSQRKGGKDCSRLGDDVEKEECNEGECPTGPTPCDKLKLDVCLIVDASLSVGLINYVKVKTFLLQLIHRFEPDTHFSIITFSREPIVRCKFSDKQCQSADGTHDLIIELPDRLTFGTFTDKALVAADQIIFTSENGDRADAGNVVVIITDGKTMRGSQPFNVTVPPLRDGKNAKLLAFGVGPSIREQDLNEMAGEKNWFYVKDFEEMKYRIKDIQNAACNNTEPLSPARR</sequence>
<evidence type="ECO:0000256" key="6">
    <source>
        <dbReference type="ARBA" id="ARBA00022737"/>
    </source>
</evidence>
<evidence type="ECO:0000313" key="12">
    <source>
        <dbReference type="Proteomes" id="UP001163046"/>
    </source>
</evidence>
<dbReference type="Pfam" id="PF00090">
    <property type="entry name" value="TSP_1"/>
    <property type="match status" value="3"/>
</dbReference>
<dbReference type="FunFam" id="2.20.100.10:FF:000007">
    <property type="entry name" value="Thrombospondin 1"/>
    <property type="match status" value="1"/>
</dbReference>
<protein>
    <recommendedName>
        <fullName evidence="10">VWFA domain-containing protein</fullName>
    </recommendedName>
</protein>
<keyword evidence="7" id="KW-1133">Transmembrane helix</keyword>
<evidence type="ECO:0000313" key="11">
    <source>
        <dbReference type="EMBL" id="KAJ7385866.1"/>
    </source>
</evidence>
<dbReference type="SUPFAM" id="SSF82895">
    <property type="entry name" value="TSP-1 type 1 repeat"/>
    <property type="match status" value="3"/>
</dbReference>
<keyword evidence="6" id="KW-0677">Repeat</keyword>
<keyword evidence="3" id="KW-0964">Secreted</keyword>
<dbReference type="AlphaFoldDB" id="A0A9W9ZQC1"/>
<dbReference type="PANTHER" id="PTHR22906">
    <property type="entry name" value="PROPERDIN"/>
    <property type="match status" value="1"/>
</dbReference>
<keyword evidence="4" id="KW-0812">Transmembrane</keyword>
<dbReference type="Pfam" id="PF00092">
    <property type="entry name" value="VWA"/>
    <property type="match status" value="2"/>
</dbReference>
<keyword evidence="8" id="KW-0472">Membrane</keyword>
<dbReference type="EMBL" id="MU825879">
    <property type="protein sequence ID" value="KAJ7385866.1"/>
    <property type="molecule type" value="Genomic_DNA"/>
</dbReference>
<evidence type="ECO:0000256" key="2">
    <source>
        <dbReference type="ARBA" id="ARBA00004613"/>
    </source>
</evidence>
<dbReference type="PROSITE" id="PS50234">
    <property type="entry name" value="VWFA"/>
    <property type="match status" value="2"/>
</dbReference>
<keyword evidence="12" id="KW-1185">Reference proteome</keyword>
<dbReference type="GO" id="GO:0016020">
    <property type="term" value="C:membrane"/>
    <property type="evidence" value="ECO:0007669"/>
    <property type="project" value="UniProtKB-SubCell"/>
</dbReference>
<dbReference type="SMART" id="SM00327">
    <property type="entry name" value="VWA"/>
    <property type="match status" value="2"/>
</dbReference>
<comment type="caution">
    <text evidence="11">The sequence shown here is derived from an EMBL/GenBank/DDBJ whole genome shotgun (WGS) entry which is preliminary data.</text>
</comment>
<dbReference type="Proteomes" id="UP001163046">
    <property type="component" value="Unassembled WGS sequence"/>
</dbReference>
<dbReference type="PROSITE" id="PS50092">
    <property type="entry name" value="TSP1"/>
    <property type="match status" value="3"/>
</dbReference>
<dbReference type="InterPro" id="IPR000884">
    <property type="entry name" value="TSP1_rpt"/>
</dbReference>
<evidence type="ECO:0000259" key="10">
    <source>
        <dbReference type="PROSITE" id="PS50234"/>
    </source>
</evidence>
<dbReference type="OrthoDB" id="5946549at2759"/>
<dbReference type="InterPro" id="IPR036383">
    <property type="entry name" value="TSP1_rpt_sf"/>
</dbReference>
<dbReference type="FunFam" id="2.20.100.10:FF:000001">
    <property type="entry name" value="semaphorin-5A isoform X1"/>
    <property type="match status" value="1"/>
</dbReference>
<organism evidence="11 12">
    <name type="scientific">Desmophyllum pertusum</name>
    <dbReference type="NCBI Taxonomy" id="174260"/>
    <lineage>
        <taxon>Eukaryota</taxon>
        <taxon>Metazoa</taxon>
        <taxon>Cnidaria</taxon>
        <taxon>Anthozoa</taxon>
        <taxon>Hexacorallia</taxon>
        <taxon>Scleractinia</taxon>
        <taxon>Caryophylliina</taxon>
        <taxon>Caryophylliidae</taxon>
        <taxon>Desmophyllum</taxon>
    </lineage>
</organism>
<gene>
    <name evidence="11" type="ORF">OS493_013902</name>
</gene>
<dbReference type="Gene3D" id="3.40.50.410">
    <property type="entry name" value="von Willebrand factor, type A domain"/>
    <property type="match status" value="2"/>
</dbReference>
<name>A0A9W9ZQC1_9CNID</name>
<evidence type="ECO:0000256" key="9">
    <source>
        <dbReference type="ARBA" id="ARBA00023157"/>
    </source>
</evidence>
<dbReference type="InterPro" id="IPR036465">
    <property type="entry name" value="vWFA_dom_sf"/>
</dbReference>
<dbReference type="SMART" id="SM00209">
    <property type="entry name" value="TSP1"/>
    <property type="match status" value="3"/>
</dbReference>
<dbReference type="FunFam" id="2.20.100.10:FF:000080">
    <property type="entry name" value="SCO-spondin"/>
    <property type="match status" value="1"/>
</dbReference>
<feature type="domain" description="VWFA" evidence="10">
    <location>
        <begin position="133"/>
        <end position="321"/>
    </location>
</feature>
<proteinExistence type="predicted"/>
<reference evidence="11" key="1">
    <citation type="submission" date="2023-01" db="EMBL/GenBank/DDBJ databases">
        <title>Genome assembly of the deep-sea coral Lophelia pertusa.</title>
        <authorList>
            <person name="Herrera S."/>
            <person name="Cordes E."/>
        </authorList>
    </citation>
    <scope>NUCLEOTIDE SEQUENCE</scope>
    <source>
        <strain evidence="11">USNM1676648</strain>
        <tissue evidence="11">Polyp</tissue>
    </source>
</reference>
<evidence type="ECO:0000256" key="3">
    <source>
        <dbReference type="ARBA" id="ARBA00022525"/>
    </source>
</evidence>
<accession>A0A9W9ZQC1</accession>
<evidence type="ECO:0000256" key="1">
    <source>
        <dbReference type="ARBA" id="ARBA00004167"/>
    </source>
</evidence>
<dbReference type="PANTHER" id="PTHR22906:SF43">
    <property type="entry name" value="PROPERDIN"/>
    <property type="match status" value="1"/>
</dbReference>